<comment type="caution">
    <text evidence="4">The sequence shown here is derived from an EMBL/GenBank/DDBJ whole genome shotgun (WGS) entry which is preliminary data.</text>
</comment>
<accession>A0A8T3B1D0</accession>
<name>A0A8T3B1D0_DENNO</name>
<dbReference type="GO" id="GO:0005634">
    <property type="term" value="C:nucleus"/>
    <property type="evidence" value="ECO:0007669"/>
    <property type="project" value="TreeGrafter"/>
</dbReference>
<sequence>MAKKPTKKRPPPPPPSFSSSSDEEAPSPSIFLVKKLSASPSLKPADGEQEEEESSEDSKYAAPKRNHQAAPQVSRNTANDLKLEKPSAANKTARTVSLAEDDESSESEEEESTDEKSSEDSENAVREPNPQTQRRDSQTANDGKHELSNTSSSSDSGAEDGEEDSKELNSRFKLEQLLPPPPPKPARNAFNPVVDPLLKKPNTEKSVDGGEDDKGLESEEEEEEESTTDESSEGFGNTVAKENTGPQPRDSQNLDDDKQASDTPSSSGSGLGDDEEDIKTPISDALLVPLSCKPIDSFVQPAEKEPNSGKQSDASPTQISKKKRSADIIGVVGGQEKEHFRRIWSNEDELALLQGIMEYKEQHRIIPYTHMHAESLLKSVRDSLSISVSVNQINDKVRRLKRRYINTSIRQNLAKKSKISDPHNAAAFDLSKKIWDSLKEESILFEKKIMLEKKENFNKKKVGLKHIEEEYPSLNWHLRNEHANNALLLQKNMPIANAKKWEETCKKLEMIDVELNMQKIEFLSSAVKLIKDALAKC</sequence>
<proteinExistence type="inferred from homology"/>
<feature type="compositionally biased region" description="Acidic residues" evidence="2">
    <location>
        <begin position="99"/>
        <end position="113"/>
    </location>
</feature>
<dbReference type="PANTHER" id="PTHR31662:SF33">
    <property type="entry name" value="DNA-BINDING STOREKEEPER PROTEIN TRANSCRIPTIONAL REGULATOR-LIKE PROTEIN"/>
    <property type="match status" value="1"/>
</dbReference>
<feature type="compositionally biased region" description="Acidic residues" evidence="2">
    <location>
        <begin position="218"/>
        <end position="232"/>
    </location>
</feature>
<dbReference type="GO" id="GO:0006355">
    <property type="term" value="P:regulation of DNA-templated transcription"/>
    <property type="evidence" value="ECO:0007669"/>
    <property type="project" value="InterPro"/>
</dbReference>
<comment type="similarity">
    <text evidence="1">Belongs to the GeBP family.</text>
</comment>
<evidence type="ECO:0000256" key="2">
    <source>
        <dbReference type="SAM" id="MobiDB-lite"/>
    </source>
</evidence>
<feature type="region of interest" description="Disordered" evidence="2">
    <location>
        <begin position="1"/>
        <end position="277"/>
    </location>
</feature>
<feature type="domain" description="Glabrous enhancer-binding protein-like DBD" evidence="3">
    <location>
        <begin position="340"/>
        <end position="436"/>
    </location>
</feature>
<dbReference type="Proteomes" id="UP000829196">
    <property type="component" value="Unassembled WGS sequence"/>
</dbReference>
<keyword evidence="5" id="KW-1185">Reference proteome</keyword>
<gene>
    <name evidence="4" type="ORF">KFK09_017496</name>
</gene>
<dbReference type="Pfam" id="PF04504">
    <property type="entry name" value="GeBP-like_DBD"/>
    <property type="match status" value="1"/>
</dbReference>
<evidence type="ECO:0000256" key="1">
    <source>
        <dbReference type="ARBA" id="ARBA00010820"/>
    </source>
</evidence>
<feature type="compositionally biased region" description="Polar residues" evidence="2">
    <location>
        <begin position="69"/>
        <end position="79"/>
    </location>
</feature>
<feature type="region of interest" description="Disordered" evidence="2">
    <location>
        <begin position="300"/>
        <end position="326"/>
    </location>
</feature>
<evidence type="ECO:0000313" key="5">
    <source>
        <dbReference type="Proteomes" id="UP000829196"/>
    </source>
</evidence>
<reference evidence="4" key="1">
    <citation type="journal article" date="2022" name="Front. Genet.">
        <title>Chromosome-Scale Assembly of the Dendrobium nobile Genome Provides Insights Into the Molecular Mechanism of the Biosynthesis of the Medicinal Active Ingredient of Dendrobium.</title>
        <authorList>
            <person name="Xu Q."/>
            <person name="Niu S.-C."/>
            <person name="Li K.-L."/>
            <person name="Zheng P.-J."/>
            <person name="Zhang X.-J."/>
            <person name="Jia Y."/>
            <person name="Liu Y."/>
            <person name="Niu Y.-X."/>
            <person name="Yu L.-H."/>
            <person name="Chen D.-F."/>
            <person name="Zhang G.-Q."/>
        </authorList>
    </citation>
    <scope>NUCLEOTIDE SEQUENCE</scope>
    <source>
        <tissue evidence="4">Leaf</tissue>
    </source>
</reference>
<feature type="compositionally biased region" description="Basic and acidic residues" evidence="2">
    <location>
        <begin position="133"/>
        <end position="147"/>
    </location>
</feature>
<dbReference type="EMBL" id="JAGYWB010000012">
    <property type="protein sequence ID" value="KAI0502543.1"/>
    <property type="molecule type" value="Genomic_DNA"/>
</dbReference>
<feature type="compositionally biased region" description="Basic and acidic residues" evidence="2">
    <location>
        <begin position="114"/>
        <end position="125"/>
    </location>
</feature>
<dbReference type="InterPro" id="IPR053932">
    <property type="entry name" value="GeBP-like_DBD"/>
</dbReference>
<feature type="compositionally biased region" description="Basic residues" evidence="2">
    <location>
        <begin position="1"/>
        <end position="10"/>
    </location>
</feature>
<dbReference type="AlphaFoldDB" id="A0A8T3B1D0"/>
<dbReference type="PANTHER" id="PTHR31662">
    <property type="entry name" value="BNAANNG10740D PROTEIN-RELATED"/>
    <property type="match status" value="1"/>
</dbReference>
<feature type="compositionally biased region" description="Polar residues" evidence="2">
    <location>
        <begin position="308"/>
        <end position="319"/>
    </location>
</feature>
<dbReference type="OrthoDB" id="661680at2759"/>
<evidence type="ECO:0000313" key="4">
    <source>
        <dbReference type="EMBL" id="KAI0502543.1"/>
    </source>
</evidence>
<evidence type="ECO:0000259" key="3">
    <source>
        <dbReference type="Pfam" id="PF04504"/>
    </source>
</evidence>
<protein>
    <recommendedName>
        <fullName evidence="3">Glabrous enhancer-binding protein-like DBD domain-containing protein</fullName>
    </recommendedName>
</protein>
<feature type="compositionally biased region" description="Polar residues" evidence="2">
    <location>
        <begin position="240"/>
        <end position="251"/>
    </location>
</feature>
<organism evidence="4 5">
    <name type="scientific">Dendrobium nobile</name>
    <name type="common">Orchid</name>
    <dbReference type="NCBI Taxonomy" id="94219"/>
    <lineage>
        <taxon>Eukaryota</taxon>
        <taxon>Viridiplantae</taxon>
        <taxon>Streptophyta</taxon>
        <taxon>Embryophyta</taxon>
        <taxon>Tracheophyta</taxon>
        <taxon>Spermatophyta</taxon>
        <taxon>Magnoliopsida</taxon>
        <taxon>Liliopsida</taxon>
        <taxon>Asparagales</taxon>
        <taxon>Orchidaceae</taxon>
        <taxon>Epidendroideae</taxon>
        <taxon>Malaxideae</taxon>
        <taxon>Dendrobiinae</taxon>
        <taxon>Dendrobium</taxon>
    </lineage>
</organism>
<feature type="compositionally biased region" description="Basic and acidic residues" evidence="2">
    <location>
        <begin position="197"/>
        <end position="217"/>
    </location>
</feature>
<dbReference type="InterPro" id="IPR007592">
    <property type="entry name" value="GEBP"/>
</dbReference>